<protein>
    <submittedName>
        <fullName evidence="7">Non-ribosomal peptide synthetase</fullName>
    </submittedName>
</protein>
<accession>A0ABV5YZL8</accession>
<dbReference type="SMART" id="SM00823">
    <property type="entry name" value="PKS_PP"/>
    <property type="match status" value="1"/>
</dbReference>
<dbReference type="SUPFAM" id="SSF56801">
    <property type="entry name" value="Acetyl-CoA synthetase-like"/>
    <property type="match status" value="1"/>
</dbReference>
<dbReference type="InterPro" id="IPR006162">
    <property type="entry name" value="Ppantetheine_attach_site"/>
</dbReference>
<evidence type="ECO:0000259" key="6">
    <source>
        <dbReference type="PROSITE" id="PS50075"/>
    </source>
</evidence>
<dbReference type="Gene3D" id="1.10.1200.10">
    <property type="entry name" value="ACP-like"/>
    <property type="match status" value="1"/>
</dbReference>
<dbReference type="Gene3D" id="3.30.300.30">
    <property type="match status" value="1"/>
</dbReference>
<evidence type="ECO:0000256" key="5">
    <source>
        <dbReference type="SAM" id="MobiDB-lite"/>
    </source>
</evidence>
<evidence type="ECO:0000256" key="3">
    <source>
        <dbReference type="ARBA" id="ARBA00022553"/>
    </source>
</evidence>
<evidence type="ECO:0000313" key="8">
    <source>
        <dbReference type="Proteomes" id="UP001589627"/>
    </source>
</evidence>
<sequence>ALDVAHGARVGLLLDKGEDQVVAAFAVLMAGGAYVPLDPETPAVRLRAMLDAAGVSVVVAHGVLPPPGPWRTVRPDQPPEDPAPPVRTRPSDLAYVLFTSGSSGRPKGVLIEHRGVVNCLRETVARFGVGPGDRCLGLTAFHHDMALFDVFGMLGAGGTLVLPGAARRTDPDHWLDLMARHRTTVWNSVPAMMEMLLDRLASRGGDPLAGLRLAFLGGDWIPLDVARGLIRRAPGATLVSVGGPTETTLWSIWHPFTEVDPAWRSVPYGSPIAGMRYHVLDERMRDRPDGVTGEMYCAGPGLARGYLTEAETDAAFVSHPRTGERLFRTGDLGRYRPGGLIEFVGRGDRQIQIRGRRVEPAEVEAALVAHPAVTAAVVVPVRREDGGPGDRGLAAHVTGSASPEELRAHLAERLPAYLVPGRFTAHTRLPLTRNGKVDRAALAALRPPAPVTGAPSHEPGGSDPVTELLASVWAKALGAERVGADDDFFELGGDSLTGARVLVRLREVFPDEEFSARALLTTSDVTGMARALTATESAPGRLAAIAAIHLRVARLTDDEVAAELAGEAP</sequence>
<dbReference type="PANTHER" id="PTHR45527">
    <property type="entry name" value="NONRIBOSOMAL PEPTIDE SYNTHETASE"/>
    <property type="match status" value="1"/>
</dbReference>
<dbReference type="InterPro" id="IPR009081">
    <property type="entry name" value="PP-bd_ACP"/>
</dbReference>
<dbReference type="Pfam" id="PF00501">
    <property type="entry name" value="AMP-binding"/>
    <property type="match status" value="1"/>
</dbReference>
<organism evidence="7 8">
    <name type="scientific">Actinoallomurus acaciae</name>
    <dbReference type="NCBI Taxonomy" id="502577"/>
    <lineage>
        <taxon>Bacteria</taxon>
        <taxon>Bacillati</taxon>
        <taxon>Actinomycetota</taxon>
        <taxon>Actinomycetes</taxon>
        <taxon>Streptosporangiales</taxon>
        <taxon>Thermomonosporaceae</taxon>
        <taxon>Actinoallomurus</taxon>
    </lineage>
</organism>
<proteinExistence type="predicted"/>
<dbReference type="InterPro" id="IPR020806">
    <property type="entry name" value="PKS_PP-bd"/>
</dbReference>
<evidence type="ECO:0000256" key="4">
    <source>
        <dbReference type="ARBA" id="ARBA00022598"/>
    </source>
</evidence>
<dbReference type="EMBL" id="JBHLZP010000939">
    <property type="protein sequence ID" value="MFB9840138.1"/>
    <property type="molecule type" value="Genomic_DNA"/>
</dbReference>
<dbReference type="SUPFAM" id="SSF47336">
    <property type="entry name" value="ACP-like"/>
    <property type="match status" value="1"/>
</dbReference>
<dbReference type="Proteomes" id="UP001589627">
    <property type="component" value="Unassembled WGS sequence"/>
</dbReference>
<dbReference type="InterPro" id="IPR000873">
    <property type="entry name" value="AMP-dep_synth/lig_dom"/>
</dbReference>
<dbReference type="InterPro" id="IPR025110">
    <property type="entry name" value="AMP-bd_C"/>
</dbReference>
<gene>
    <name evidence="7" type="ORF">ACFFNX_49125</name>
</gene>
<dbReference type="RefSeq" id="WP_378213357.1">
    <property type="nucleotide sequence ID" value="NZ_JBHLZP010000939.1"/>
</dbReference>
<keyword evidence="2" id="KW-0596">Phosphopantetheine</keyword>
<dbReference type="InterPro" id="IPR020845">
    <property type="entry name" value="AMP-binding_CS"/>
</dbReference>
<feature type="non-terminal residue" evidence="7">
    <location>
        <position position="1"/>
    </location>
</feature>
<dbReference type="Pfam" id="PF00550">
    <property type="entry name" value="PP-binding"/>
    <property type="match status" value="1"/>
</dbReference>
<dbReference type="PROSITE" id="PS00012">
    <property type="entry name" value="PHOSPHOPANTETHEINE"/>
    <property type="match status" value="1"/>
</dbReference>
<evidence type="ECO:0000256" key="1">
    <source>
        <dbReference type="ARBA" id="ARBA00004924"/>
    </source>
</evidence>
<dbReference type="InterPro" id="IPR045851">
    <property type="entry name" value="AMP-bd_C_sf"/>
</dbReference>
<dbReference type="PROSITE" id="PS50075">
    <property type="entry name" value="CARRIER"/>
    <property type="match status" value="1"/>
</dbReference>
<evidence type="ECO:0000256" key="2">
    <source>
        <dbReference type="ARBA" id="ARBA00022450"/>
    </source>
</evidence>
<keyword evidence="8" id="KW-1185">Reference proteome</keyword>
<feature type="region of interest" description="Disordered" evidence="5">
    <location>
        <begin position="67"/>
        <end position="88"/>
    </location>
</feature>
<dbReference type="InterPro" id="IPR036736">
    <property type="entry name" value="ACP-like_sf"/>
</dbReference>
<keyword evidence="4" id="KW-0436">Ligase</keyword>
<dbReference type="PANTHER" id="PTHR45527:SF10">
    <property type="entry name" value="PYOCHELIN SYNTHASE PCHF"/>
    <property type="match status" value="1"/>
</dbReference>
<dbReference type="PROSITE" id="PS00455">
    <property type="entry name" value="AMP_BINDING"/>
    <property type="match status" value="1"/>
</dbReference>
<comment type="pathway">
    <text evidence="1">Siderophore biosynthesis.</text>
</comment>
<dbReference type="NCBIfam" id="TIGR01733">
    <property type="entry name" value="AA-adenyl-dom"/>
    <property type="match status" value="1"/>
</dbReference>
<reference evidence="7 8" key="1">
    <citation type="submission" date="2024-09" db="EMBL/GenBank/DDBJ databases">
        <authorList>
            <person name="Sun Q."/>
            <person name="Mori K."/>
        </authorList>
    </citation>
    <scope>NUCLEOTIDE SEQUENCE [LARGE SCALE GENOMIC DNA]</scope>
    <source>
        <strain evidence="7 8">TBRC 0563</strain>
    </source>
</reference>
<comment type="caution">
    <text evidence="7">The sequence shown here is derived from an EMBL/GenBank/DDBJ whole genome shotgun (WGS) entry which is preliminary data.</text>
</comment>
<dbReference type="InterPro" id="IPR010071">
    <property type="entry name" value="AA_adenyl_dom"/>
</dbReference>
<dbReference type="InterPro" id="IPR042099">
    <property type="entry name" value="ANL_N_sf"/>
</dbReference>
<dbReference type="Gene3D" id="3.40.50.12780">
    <property type="entry name" value="N-terminal domain of ligase-like"/>
    <property type="match status" value="1"/>
</dbReference>
<evidence type="ECO:0000313" key="7">
    <source>
        <dbReference type="EMBL" id="MFB9840138.1"/>
    </source>
</evidence>
<feature type="domain" description="Carrier" evidence="6">
    <location>
        <begin position="460"/>
        <end position="536"/>
    </location>
</feature>
<dbReference type="Pfam" id="PF13193">
    <property type="entry name" value="AMP-binding_C"/>
    <property type="match status" value="1"/>
</dbReference>
<keyword evidence="3" id="KW-0597">Phosphoprotein</keyword>
<name>A0ABV5YZL8_9ACTN</name>